<evidence type="ECO:0000313" key="2">
    <source>
        <dbReference type="EMBL" id="MFD2574200.1"/>
    </source>
</evidence>
<dbReference type="InterPro" id="IPR014914">
    <property type="entry name" value="RES_dom"/>
</dbReference>
<accession>A0ABW5MB32</accession>
<dbReference type="RefSeq" id="WP_381527648.1">
    <property type="nucleotide sequence ID" value="NZ_JBHULN010000025.1"/>
</dbReference>
<dbReference type="Proteomes" id="UP001597469">
    <property type="component" value="Unassembled WGS sequence"/>
</dbReference>
<evidence type="ECO:0000313" key="3">
    <source>
        <dbReference type="Proteomes" id="UP001597469"/>
    </source>
</evidence>
<gene>
    <name evidence="2" type="ORF">ACFSUS_26430</name>
</gene>
<name>A0ABW5MB32_9BACT</name>
<protein>
    <submittedName>
        <fullName evidence="2">RES family NAD+ phosphorylase</fullName>
    </submittedName>
</protein>
<comment type="caution">
    <text evidence="2">The sequence shown here is derived from an EMBL/GenBank/DDBJ whole genome shotgun (WGS) entry which is preliminary data.</text>
</comment>
<dbReference type="Pfam" id="PF08808">
    <property type="entry name" value="RES"/>
    <property type="match status" value="1"/>
</dbReference>
<dbReference type="SMART" id="SM00953">
    <property type="entry name" value="RES"/>
    <property type="match status" value="1"/>
</dbReference>
<sequence length="156" mass="17517">MLVYRIATNEFVHDLSGYGAKLNGGRWNREGVAVLYTGSSIALCAWEYWVHLPDTVTLKQNAFSVATIQIPDHSVLKIAPKLSAQLQGQDNSRLHALTDDWIERNEHLVMQVPSAIIEQESNYLINPAHPLFTEAVLESVNPFSFDKRAFGKVLLK</sequence>
<organism evidence="2 3">
    <name type="scientific">Spirosoma soli</name>
    <dbReference type="NCBI Taxonomy" id="1770529"/>
    <lineage>
        <taxon>Bacteria</taxon>
        <taxon>Pseudomonadati</taxon>
        <taxon>Bacteroidota</taxon>
        <taxon>Cytophagia</taxon>
        <taxon>Cytophagales</taxon>
        <taxon>Cytophagaceae</taxon>
        <taxon>Spirosoma</taxon>
    </lineage>
</organism>
<keyword evidence="3" id="KW-1185">Reference proteome</keyword>
<evidence type="ECO:0000259" key="1">
    <source>
        <dbReference type="SMART" id="SM00953"/>
    </source>
</evidence>
<dbReference type="EMBL" id="JBHULN010000025">
    <property type="protein sequence ID" value="MFD2574200.1"/>
    <property type="molecule type" value="Genomic_DNA"/>
</dbReference>
<feature type="domain" description="RES" evidence="1">
    <location>
        <begin position="14"/>
        <end position="139"/>
    </location>
</feature>
<reference evidence="3" key="1">
    <citation type="journal article" date="2019" name="Int. J. Syst. Evol. Microbiol.">
        <title>The Global Catalogue of Microorganisms (GCM) 10K type strain sequencing project: providing services to taxonomists for standard genome sequencing and annotation.</title>
        <authorList>
            <consortium name="The Broad Institute Genomics Platform"/>
            <consortium name="The Broad Institute Genome Sequencing Center for Infectious Disease"/>
            <person name="Wu L."/>
            <person name="Ma J."/>
        </authorList>
    </citation>
    <scope>NUCLEOTIDE SEQUENCE [LARGE SCALE GENOMIC DNA]</scope>
    <source>
        <strain evidence="3">KCTC 42805</strain>
    </source>
</reference>
<proteinExistence type="predicted"/>